<dbReference type="InterPro" id="IPR007345">
    <property type="entry name" value="Polysacch_pyruvyl_Trfase"/>
</dbReference>
<dbReference type="Pfam" id="PF04230">
    <property type="entry name" value="PS_pyruv_trans"/>
    <property type="match status" value="1"/>
</dbReference>
<evidence type="ECO:0000259" key="1">
    <source>
        <dbReference type="Pfam" id="PF04230"/>
    </source>
</evidence>
<comment type="caution">
    <text evidence="2">The sequence shown here is derived from an EMBL/GenBank/DDBJ whole genome shotgun (WGS) entry which is preliminary data.</text>
</comment>
<dbReference type="Proteomes" id="UP001597171">
    <property type="component" value="Unassembled WGS sequence"/>
</dbReference>
<sequence>MTETTAPRPQADADDERRRLAQGALEAGKRGDFAAAVALWRRSEDQFGLDGEDWLAFGAALEQAGRIPEAFAAYRRLPTTPGGEFRGALEEARLHAVLHDHAAARAVLDAALQIGPNRPGEIKLRAARARGATAAGRLMDAFADFAVLSRLQPRHPLGSVGQIDVHLLNFDEAAALGAISLAHERHPGDPSVLRRRADYLMQYGDDDDLVAFIRDAADVPLPDDKYLALATALFRSRSWFFSDAFRHRLMEAAGSPAREALLGEVLKRERPSAEERLSSARKADRAIAAYPDSPRGLSTRVRLATALIETERLAEAEAVVDGLTASVRDWPSAPPLIGELLEWRAVRAGDVEAARASYWRRRRMTAYRDRTDELDSVRLLPDPPPDVVVFCQLRNERVVLPAFLRHYRGLGVTRFVMVDNGSTDGSFEHLLAQPDVELHRTFAPFRRAEAGNAWINPLIARPAYANTLCLRVDADEHLVYPQYETRPVADLWRHMQAEGADVLAGFMLDMYPETSDQLQADDFVAVSICYDRPPEPTPVVFCPYLSYRGGPRGRLLDAPDDHLTKCSGLRGGGVVEHVRASHRASPARVSSVGMALLHYKFRPDFFERASRIADERQYASASQSYAQYGRLDTPDSRSLRSEATRRFTGSAGLVADRVLRTTPAWDAASGPAPEAPRPLAVLWPQTELVRNNWGDMLNPTLVERLSGRPVRPAAKTQAEDGADEIYMVIGSHLAQASARAVVWGTGFISAQSHVREAPRRVCAVRGPLSRAMLLAQGVPCPEVYGDPAALFPLLYRPEVAVMHDVGVILHVRDRGVAALPAAPEGLRVKEIDINGGLHAVIDDILSCRAIVSSSLHGLIAAQAYGVPAVWVSFGDRVKGDGLKFRDYFASVGLDDAVAEQVTAETALDALAARARPAPRPIDLTRLIDACPFMDDGRKAELRARV</sequence>
<dbReference type="SUPFAM" id="SSF48452">
    <property type="entry name" value="TPR-like"/>
    <property type="match status" value="1"/>
</dbReference>
<feature type="domain" description="Polysaccharide pyruvyl transferase" evidence="1">
    <location>
        <begin position="739"/>
        <end position="872"/>
    </location>
</feature>
<dbReference type="EMBL" id="JBHTMX010000037">
    <property type="protein sequence ID" value="MFD1331702.1"/>
    <property type="molecule type" value="Genomic_DNA"/>
</dbReference>
<name>A0ABW3Z685_9HYPH</name>
<gene>
    <name evidence="2" type="ORF">ACFQ4O_06775</name>
</gene>
<accession>A0ABW3Z685</accession>
<dbReference type="InterPro" id="IPR011990">
    <property type="entry name" value="TPR-like_helical_dom_sf"/>
</dbReference>
<protein>
    <submittedName>
        <fullName evidence="2">Glycosyltransferase family 2 protein</fullName>
    </submittedName>
</protein>
<dbReference type="Gene3D" id="1.25.40.10">
    <property type="entry name" value="Tetratricopeptide repeat domain"/>
    <property type="match status" value="1"/>
</dbReference>
<dbReference type="RefSeq" id="WP_378774918.1">
    <property type="nucleotide sequence ID" value="NZ_JBHTMX010000037.1"/>
</dbReference>
<dbReference type="Pfam" id="PF13704">
    <property type="entry name" value="Glyco_tranf_2_4"/>
    <property type="match status" value="1"/>
</dbReference>
<proteinExistence type="predicted"/>
<evidence type="ECO:0000313" key="2">
    <source>
        <dbReference type="EMBL" id="MFD1331702.1"/>
    </source>
</evidence>
<organism evidence="2 3">
    <name type="scientific">Methylopila musalis</name>
    <dbReference type="NCBI Taxonomy" id="1134781"/>
    <lineage>
        <taxon>Bacteria</taxon>
        <taxon>Pseudomonadati</taxon>
        <taxon>Pseudomonadota</taxon>
        <taxon>Alphaproteobacteria</taxon>
        <taxon>Hyphomicrobiales</taxon>
        <taxon>Methylopilaceae</taxon>
        <taxon>Methylopila</taxon>
    </lineage>
</organism>
<reference evidence="3" key="1">
    <citation type="journal article" date="2019" name="Int. J. Syst. Evol. Microbiol.">
        <title>The Global Catalogue of Microorganisms (GCM) 10K type strain sequencing project: providing services to taxonomists for standard genome sequencing and annotation.</title>
        <authorList>
            <consortium name="The Broad Institute Genomics Platform"/>
            <consortium name="The Broad Institute Genome Sequencing Center for Infectious Disease"/>
            <person name="Wu L."/>
            <person name="Ma J."/>
        </authorList>
    </citation>
    <scope>NUCLEOTIDE SEQUENCE [LARGE SCALE GENOMIC DNA]</scope>
    <source>
        <strain evidence="3">CCUG 61696</strain>
    </source>
</reference>
<evidence type="ECO:0000313" key="3">
    <source>
        <dbReference type="Proteomes" id="UP001597171"/>
    </source>
</evidence>
<keyword evidence="3" id="KW-1185">Reference proteome</keyword>